<proteinExistence type="predicted"/>
<keyword evidence="3" id="KW-1185">Reference proteome</keyword>
<evidence type="ECO:0000313" key="2">
    <source>
        <dbReference type="EMBL" id="KAF2107368.1"/>
    </source>
</evidence>
<dbReference type="InterPro" id="IPR010730">
    <property type="entry name" value="HET"/>
</dbReference>
<sequence>MANGSKRQASRGCCVGHSTEHDIRCGPTPSILASVPVATPYLWFDLVCMPQDRSERADIEIAKQASIFRQATHSIIWFNQIDDWAGSRHTVDWMCRRYLARFSKAQPSMSDLPTGFFQNYDFQASLTESDMEAIGWFTSLWTLQEICLRPDMWLCSSDWQLFTVGNNVPISFNTIIALVGECLTISHGEAALKNTHDLDLSKTFMTRTERLRIDGRQYLPMRLYRAGGVG</sequence>
<organism evidence="2 3">
    <name type="scientific">Lophiotrema nucula</name>
    <dbReference type="NCBI Taxonomy" id="690887"/>
    <lineage>
        <taxon>Eukaryota</taxon>
        <taxon>Fungi</taxon>
        <taxon>Dikarya</taxon>
        <taxon>Ascomycota</taxon>
        <taxon>Pezizomycotina</taxon>
        <taxon>Dothideomycetes</taxon>
        <taxon>Pleosporomycetidae</taxon>
        <taxon>Pleosporales</taxon>
        <taxon>Lophiotremataceae</taxon>
        <taxon>Lophiotrema</taxon>
    </lineage>
</organism>
<evidence type="ECO:0000313" key="3">
    <source>
        <dbReference type="Proteomes" id="UP000799770"/>
    </source>
</evidence>
<name>A0A6A5YMI9_9PLEO</name>
<evidence type="ECO:0000259" key="1">
    <source>
        <dbReference type="Pfam" id="PF06985"/>
    </source>
</evidence>
<dbReference type="Proteomes" id="UP000799770">
    <property type="component" value="Unassembled WGS sequence"/>
</dbReference>
<protein>
    <recommendedName>
        <fullName evidence="1">Heterokaryon incompatibility domain-containing protein</fullName>
    </recommendedName>
</protein>
<dbReference type="Pfam" id="PF06985">
    <property type="entry name" value="HET"/>
    <property type="match status" value="1"/>
</dbReference>
<reference evidence="2" key="1">
    <citation type="journal article" date="2020" name="Stud. Mycol.">
        <title>101 Dothideomycetes genomes: a test case for predicting lifestyles and emergence of pathogens.</title>
        <authorList>
            <person name="Haridas S."/>
            <person name="Albert R."/>
            <person name="Binder M."/>
            <person name="Bloem J."/>
            <person name="Labutti K."/>
            <person name="Salamov A."/>
            <person name="Andreopoulos B."/>
            <person name="Baker S."/>
            <person name="Barry K."/>
            <person name="Bills G."/>
            <person name="Bluhm B."/>
            <person name="Cannon C."/>
            <person name="Castanera R."/>
            <person name="Culley D."/>
            <person name="Daum C."/>
            <person name="Ezra D."/>
            <person name="Gonzalez J."/>
            <person name="Henrissat B."/>
            <person name="Kuo A."/>
            <person name="Liang C."/>
            <person name="Lipzen A."/>
            <person name="Lutzoni F."/>
            <person name="Magnuson J."/>
            <person name="Mondo S."/>
            <person name="Nolan M."/>
            <person name="Ohm R."/>
            <person name="Pangilinan J."/>
            <person name="Park H.-J."/>
            <person name="Ramirez L."/>
            <person name="Alfaro M."/>
            <person name="Sun H."/>
            <person name="Tritt A."/>
            <person name="Yoshinaga Y."/>
            <person name="Zwiers L.-H."/>
            <person name="Turgeon B."/>
            <person name="Goodwin S."/>
            <person name="Spatafora J."/>
            <person name="Crous P."/>
            <person name="Grigoriev I."/>
        </authorList>
    </citation>
    <scope>NUCLEOTIDE SEQUENCE</scope>
    <source>
        <strain evidence="2">CBS 627.86</strain>
    </source>
</reference>
<dbReference type="AlphaFoldDB" id="A0A6A5YMI9"/>
<accession>A0A6A5YMI9</accession>
<gene>
    <name evidence="2" type="ORF">BDV96DRAFT_305109</name>
</gene>
<feature type="domain" description="Heterokaryon incompatibility" evidence="1">
    <location>
        <begin position="39"/>
        <end position="145"/>
    </location>
</feature>
<dbReference type="OrthoDB" id="3790621at2759"/>
<dbReference type="EMBL" id="ML977355">
    <property type="protein sequence ID" value="KAF2107368.1"/>
    <property type="molecule type" value="Genomic_DNA"/>
</dbReference>